<dbReference type="NCBIfam" id="TIGR00277">
    <property type="entry name" value="HDIG"/>
    <property type="match status" value="1"/>
</dbReference>
<dbReference type="RefSeq" id="WP_091236762.1">
    <property type="nucleotide sequence ID" value="NZ_FMKA01000040.1"/>
</dbReference>
<gene>
    <name evidence="2" type="ORF">SAMN05421730_10408</name>
</gene>
<dbReference type="InterPro" id="IPR037522">
    <property type="entry name" value="HD_GYP_dom"/>
</dbReference>
<evidence type="ECO:0000313" key="2">
    <source>
        <dbReference type="EMBL" id="SCP99390.1"/>
    </source>
</evidence>
<dbReference type="AlphaFoldDB" id="A0A1D3TYA2"/>
<evidence type="ECO:0000259" key="1">
    <source>
        <dbReference type="PROSITE" id="PS51832"/>
    </source>
</evidence>
<dbReference type="InterPro" id="IPR003607">
    <property type="entry name" value="HD/PDEase_dom"/>
</dbReference>
<dbReference type="SMART" id="SM00471">
    <property type="entry name" value="HDc"/>
    <property type="match status" value="1"/>
</dbReference>
<protein>
    <submittedName>
        <fullName evidence="2">HDIG domain-containing protein</fullName>
    </submittedName>
</protein>
<dbReference type="InterPro" id="IPR006675">
    <property type="entry name" value="HDIG_dom"/>
</dbReference>
<dbReference type="PROSITE" id="PS51832">
    <property type="entry name" value="HD_GYP"/>
    <property type="match status" value="1"/>
</dbReference>
<dbReference type="Gene3D" id="1.10.3210.10">
    <property type="entry name" value="Hypothetical protein af1432"/>
    <property type="match status" value="1"/>
</dbReference>
<keyword evidence="3" id="KW-1185">Reference proteome</keyword>
<proteinExistence type="predicted"/>
<dbReference type="EMBL" id="FMKA01000040">
    <property type="protein sequence ID" value="SCP99390.1"/>
    <property type="molecule type" value="Genomic_DNA"/>
</dbReference>
<organism evidence="2 3">
    <name type="scientific">Anaerobium acetethylicum</name>
    <dbReference type="NCBI Taxonomy" id="1619234"/>
    <lineage>
        <taxon>Bacteria</taxon>
        <taxon>Bacillati</taxon>
        <taxon>Bacillota</taxon>
        <taxon>Clostridia</taxon>
        <taxon>Lachnospirales</taxon>
        <taxon>Lachnospiraceae</taxon>
        <taxon>Anaerobium</taxon>
    </lineage>
</organism>
<accession>A0A1D3TYA2</accession>
<dbReference type="PANTHER" id="PTHR43155:SF2">
    <property type="entry name" value="CYCLIC DI-GMP PHOSPHODIESTERASE PA4108"/>
    <property type="match status" value="1"/>
</dbReference>
<dbReference type="OrthoDB" id="9804747at2"/>
<dbReference type="Proteomes" id="UP000199315">
    <property type="component" value="Unassembled WGS sequence"/>
</dbReference>
<evidence type="ECO:0000313" key="3">
    <source>
        <dbReference type="Proteomes" id="UP000199315"/>
    </source>
</evidence>
<dbReference type="STRING" id="1619234.SAMN05421730_10408"/>
<dbReference type="SUPFAM" id="SSF109604">
    <property type="entry name" value="HD-domain/PDEase-like"/>
    <property type="match status" value="1"/>
</dbReference>
<dbReference type="Pfam" id="PF13487">
    <property type="entry name" value="HD_5"/>
    <property type="match status" value="1"/>
</dbReference>
<feature type="domain" description="HD-GYP" evidence="1">
    <location>
        <begin position="121"/>
        <end position="316"/>
    </location>
</feature>
<dbReference type="CDD" id="cd00077">
    <property type="entry name" value="HDc"/>
    <property type="match status" value="1"/>
</dbReference>
<name>A0A1D3TYA2_9FIRM</name>
<sequence>MKKVHTRDLVPGMITAEDVFNYNDSLLLPKGSVLTDDLITRLEFYSIVGVAISDDTSCLSPGEPEPSTYSERIRQSVEFIIFKKHFYENLDTLKNVMNDVASRHLAIDTASMLSWAGQIVPDDMTSLRVFDMLQNLRDEDDSTFIHSLNVALIANIFGKWLGYPQEEIETLTLCGLLHDIGKLKIPPQIIKKPVKLTDLEYEIVKTHTLEGFNLLKDQDVSERIKKSALMHHERCDKSGYPSGLNAACIDDYAKIIAIADVYDAMTSQRVYRGPLCPFKVISIFEEDGFQKYAPQFLLPFLERIVETYMNHTVLLSDGTEGEIVMINRNALSKPMIKSGDRYISLADMHGLTIESLL</sequence>
<dbReference type="PANTHER" id="PTHR43155">
    <property type="entry name" value="CYCLIC DI-GMP PHOSPHODIESTERASE PA4108-RELATED"/>
    <property type="match status" value="1"/>
</dbReference>
<reference evidence="2 3" key="1">
    <citation type="submission" date="2016-09" db="EMBL/GenBank/DDBJ databases">
        <authorList>
            <person name="Capua I."/>
            <person name="De Benedictis P."/>
            <person name="Joannis T."/>
            <person name="Lombin L.H."/>
            <person name="Cattoli G."/>
        </authorList>
    </citation>
    <scope>NUCLEOTIDE SEQUENCE [LARGE SCALE GENOMIC DNA]</scope>
    <source>
        <strain evidence="2 3">GluBS11</strain>
    </source>
</reference>